<proteinExistence type="predicted"/>
<evidence type="ECO:0000256" key="1">
    <source>
        <dbReference type="SAM" id="MobiDB-lite"/>
    </source>
</evidence>
<dbReference type="AlphaFoldDB" id="A0AAD9UR59"/>
<reference evidence="3" key="2">
    <citation type="journal article" date="2023" name="Science">
        <title>Genomic signatures of disease resistance in endangered staghorn corals.</title>
        <authorList>
            <person name="Vollmer S.V."/>
            <person name="Selwyn J.D."/>
            <person name="Despard B.A."/>
            <person name="Roesel C.L."/>
        </authorList>
    </citation>
    <scope>NUCLEOTIDE SEQUENCE</scope>
    <source>
        <strain evidence="3">K2</strain>
    </source>
</reference>
<comment type="caution">
    <text evidence="3">The sequence shown here is derived from an EMBL/GenBank/DDBJ whole genome shotgun (WGS) entry which is preliminary data.</text>
</comment>
<dbReference type="EMBL" id="JARQWQ010000341">
    <property type="protein sequence ID" value="KAK2546677.1"/>
    <property type="molecule type" value="Genomic_DNA"/>
</dbReference>
<name>A0AAD9UR59_ACRCE</name>
<evidence type="ECO:0000313" key="4">
    <source>
        <dbReference type="Proteomes" id="UP001249851"/>
    </source>
</evidence>
<evidence type="ECO:0000256" key="2">
    <source>
        <dbReference type="SAM" id="Phobius"/>
    </source>
</evidence>
<sequence>MFSGHHSPQVSPMLTFSLSFFFDCLFMFCFFVSPQNKNGDMYTAAAFSAHMKSVLFGLTGKLASVNVLRSSFITWAYGKEDCTDAMKNSLAAALRHSRDQAQRTYDRRTANEKKNMAVGLARRCARGQLDSDSDTDRGRARRRGRPRYALLERRLHQTGSIGGPCRRQQHLHPAQGVDWPGSVSRQPRGQPSLVQKSGRQYLQAGTDRQGLAGIPRQPRAGGNASQERRFGHLQAADLASRHPQSCHGLTLVFSSGVENGFLSAF</sequence>
<feature type="compositionally biased region" description="Polar residues" evidence="1">
    <location>
        <begin position="183"/>
        <end position="200"/>
    </location>
</feature>
<organism evidence="3 4">
    <name type="scientific">Acropora cervicornis</name>
    <name type="common">Staghorn coral</name>
    <dbReference type="NCBI Taxonomy" id="6130"/>
    <lineage>
        <taxon>Eukaryota</taxon>
        <taxon>Metazoa</taxon>
        <taxon>Cnidaria</taxon>
        <taxon>Anthozoa</taxon>
        <taxon>Hexacorallia</taxon>
        <taxon>Scleractinia</taxon>
        <taxon>Astrocoeniina</taxon>
        <taxon>Acroporidae</taxon>
        <taxon>Acropora</taxon>
    </lineage>
</organism>
<protein>
    <submittedName>
        <fullName evidence="3">Uncharacterized protein</fullName>
    </submittedName>
</protein>
<feature type="region of interest" description="Disordered" evidence="1">
    <location>
        <begin position="173"/>
        <end position="226"/>
    </location>
</feature>
<dbReference type="Proteomes" id="UP001249851">
    <property type="component" value="Unassembled WGS sequence"/>
</dbReference>
<keyword evidence="2" id="KW-0812">Transmembrane</keyword>
<keyword evidence="4" id="KW-1185">Reference proteome</keyword>
<feature type="transmembrane region" description="Helical" evidence="2">
    <location>
        <begin position="12"/>
        <end position="32"/>
    </location>
</feature>
<evidence type="ECO:0000313" key="3">
    <source>
        <dbReference type="EMBL" id="KAK2546677.1"/>
    </source>
</evidence>
<reference evidence="3" key="1">
    <citation type="journal article" date="2023" name="G3 (Bethesda)">
        <title>Whole genome assembly and annotation of the endangered Caribbean coral Acropora cervicornis.</title>
        <authorList>
            <person name="Selwyn J.D."/>
            <person name="Vollmer S.V."/>
        </authorList>
    </citation>
    <scope>NUCLEOTIDE SEQUENCE</scope>
    <source>
        <strain evidence="3">K2</strain>
    </source>
</reference>
<keyword evidence="2" id="KW-0472">Membrane</keyword>
<gene>
    <name evidence="3" type="ORF">P5673_033713</name>
</gene>
<keyword evidence="2" id="KW-1133">Transmembrane helix</keyword>
<accession>A0AAD9UR59</accession>
<feature type="region of interest" description="Disordered" evidence="1">
    <location>
        <begin position="127"/>
        <end position="146"/>
    </location>
</feature>